<evidence type="ECO:0000256" key="2">
    <source>
        <dbReference type="ARBA" id="ARBA00005704"/>
    </source>
</evidence>
<dbReference type="PATRIC" id="fig|344882.3.peg.25"/>
<dbReference type="AlphaFoldDB" id="A0A0R0D2T1"/>
<comment type="function">
    <text evidence="10">Involved in the metabolic adaptation in response to environmental changes. Catalyzes the reversible formation of succinate and glyoxylate from isocitrate, a key step of the glyoxylate cycle, which operates as an anaplerotic route for replenishing the tricarboxylic acid cycle during growth on fatty acid substrates.</text>
</comment>
<accession>A0A0R0D2T1</accession>
<dbReference type="PIRSF" id="PIRSF001362">
    <property type="entry name" value="Isocit_lyase"/>
    <property type="match status" value="1"/>
</dbReference>
<feature type="binding site" evidence="14">
    <location>
        <position position="149"/>
    </location>
    <ligand>
        <name>Mg(2+)</name>
        <dbReference type="ChEBI" id="CHEBI:18420"/>
    </ligand>
</feature>
<evidence type="ECO:0000256" key="3">
    <source>
        <dbReference type="ARBA" id="ARBA00012909"/>
    </source>
</evidence>
<dbReference type="InterPro" id="IPR040442">
    <property type="entry name" value="Pyrv_kinase-like_dom_sf"/>
</dbReference>
<evidence type="ECO:0000313" key="15">
    <source>
        <dbReference type="EMBL" id="KRG71923.1"/>
    </source>
</evidence>
<evidence type="ECO:0000256" key="8">
    <source>
        <dbReference type="ARBA" id="ARBA00023239"/>
    </source>
</evidence>
<dbReference type="GO" id="GO:0006097">
    <property type="term" value="P:glyoxylate cycle"/>
    <property type="evidence" value="ECO:0007669"/>
    <property type="project" value="UniProtKB-KW"/>
</dbReference>
<keyword evidence="8 15" id="KW-0456">Lyase</keyword>
<feature type="binding site" evidence="13">
    <location>
        <begin position="309"/>
        <end position="313"/>
    </location>
    <ligand>
        <name>substrate</name>
    </ligand>
</feature>
<comment type="pathway">
    <text evidence="1">Carbohydrate metabolism; glyoxylate cycle; (S)-malate from isocitrate: step 1/2.</text>
</comment>
<evidence type="ECO:0000256" key="10">
    <source>
        <dbReference type="ARBA" id="ARBA00053855"/>
    </source>
</evidence>
<proteinExistence type="inferred from homology"/>
<dbReference type="GO" id="GO:0046872">
    <property type="term" value="F:metal ion binding"/>
    <property type="evidence" value="ECO:0007669"/>
    <property type="project" value="UniProtKB-KW"/>
</dbReference>
<feature type="binding site" evidence="13">
    <location>
        <begin position="88"/>
        <end position="90"/>
    </location>
    <ligand>
        <name>substrate</name>
    </ligand>
</feature>
<evidence type="ECO:0000256" key="1">
    <source>
        <dbReference type="ARBA" id="ARBA00004793"/>
    </source>
</evidence>
<dbReference type="InterPro" id="IPR015813">
    <property type="entry name" value="Pyrv/PenolPyrv_kinase-like_dom"/>
</dbReference>
<feature type="binding site" evidence="13">
    <location>
        <begin position="188"/>
        <end position="189"/>
    </location>
    <ligand>
        <name>substrate</name>
    </ligand>
</feature>
<dbReference type="InterPro" id="IPR018523">
    <property type="entry name" value="Isocitrate_lyase_ph_CS"/>
</dbReference>
<dbReference type="FunFam" id="3.20.20.60:FF:000005">
    <property type="entry name" value="Isocitrate lyase"/>
    <property type="match status" value="1"/>
</dbReference>
<evidence type="ECO:0000256" key="7">
    <source>
        <dbReference type="ARBA" id="ARBA00022723"/>
    </source>
</evidence>
<dbReference type="InterPro" id="IPR039556">
    <property type="entry name" value="ICL/PEPM"/>
</dbReference>
<evidence type="ECO:0000256" key="13">
    <source>
        <dbReference type="PIRSR" id="PIRSR001362-2"/>
    </source>
</evidence>
<dbReference type="CDD" id="cd00377">
    <property type="entry name" value="ICL_PEPM"/>
    <property type="match status" value="1"/>
</dbReference>
<dbReference type="EC" id="4.1.3.1" evidence="3 11"/>
<keyword evidence="16" id="KW-1185">Reference proteome</keyword>
<dbReference type="Pfam" id="PF00463">
    <property type="entry name" value="ICL"/>
    <property type="match status" value="2"/>
</dbReference>
<dbReference type="Gene3D" id="3.20.20.60">
    <property type="entry name" value="Phosphoenolpyruvate-binding domains"/>
    <property type="match status" value="1"/>
</dbReference>
<organism evidence="15 16">
    <name type="scientific">Pseudoxanthomonas dokdonensis</name>
    <dbReference type="NCBI Taxonomy" id="344882"/>
    <lineage>
        <taxon>Bacteria</taxon>
        <taxon>Pseudomonadati</taxon>
        <taxon>Pseudomonadota</taxon>
        <taxon>Gammaproteobacteria</taxon>
        <taxon>Lysobacterales</taxon>
        <taxon>Lysobacteraceae</taxon>
        <taxon>Pseudoxanthomonas</taxon>
    </lineage>
</organism>
<evidence type="ECO:0000313" key="16">
    <source>
        <dbReference type="Proteomes" id="UP000052052"/>
    </source>
</evidence>
<gene>
    <name evidence="15" type="ORF">ABB29_00125</name>
</gene>
<dbReference type="Proteomes" id="UP000052052">
    <property type="component" value="Unassembled WGS sequence"/>
</dbReference>
<keyword evidence="5" id="KW-0329">Glyoxylate bypass</keyword>
<evidence type="ECO:0000256" key="5">
    <source>
        <dbReference type="ARBA" id="ARBA00022435"/>
    </source>
</evidence>
<evidence type="ECO:0000256" key="14">
    <source>
        <dbReference type="PIRSR" id="PIRSR001362-3"/>
    </source>
</evidence>
<protein>
    <recommendedName>
        <fullName evidence="4 11">Isocitrate lyase</fullName>
        <ecNumber evidence="3 11">4.1.3.1</ecNumber>
    </recommendedName>
</protein>
<evidence type="ECO:0000256" key="12">
    <source>
        <dbReference type="PIRSR" id="PIRSR001362-1"/>
    </source>
</evidence>
<dbReference type="PANTHER" id="PTHR21631">
    <property type="entry name" value="ISOCITRATE LYASE/MALATE SYNTHASE"/>
    <property type="match status" value="1"/>
</dbReference>
<keyword evidence="6" id="KW-0816">Tricarboxylic acid cycle</keyword>
<dbReference type="STRING" id="344882.ABB29_00125"/>
<reference evidence="15 16" key="1">
    <citation type="submission" date="2015-05" db="EMBL/GenBank/DDBJ databases">
        <title>Genome sequencing and analysis of members of genus Stenotrophomonas.</title>
        <authorList>
            <person name="Patil P.P."/>
            <person name="Midha S."/>
            <person name="Patil P.B."/>
        </authorList>
    </citation>
    <scope>NUCLEOTIDE SEQUENCE [LARGE SCALE GENOMIC DNA]</scope>
    <source>
        <strain evidence="15 16">DSM 21858</strain>
    </source>
</reference>
<comment type="cofactor">
    <cofactor evidence="14">
        <name>Mg(2+)</name>
        <dbReference type="ChEBI" id="CHEBI:18420"/>
    </cofactor>
    <text evidence="14">Can also use Mn(2+) ion.</text>
</comment>
<dbReference type="PANTHER" id="PTHR21631:SF3">
    <property type="entry name" value="BIFUNCTIONAL GLYOXYLATE CYCLE PROTEIN"/>
    <property type="match status" value="1"/>
</dbReference>
<feature type="binding site" evidence="13">
    <location>
        <position position="343"/>
    </location>
    <ligand>
        <name>substrate</name>
    </ligand>
</feature>
<comment type="caution">
    <text evidence="15">The sequence shown here is derived from an EMBL/GenBank/DDBJ whole genome shotgun (WGS) entry which is preliminary data.</text>
</comment>
<dbReference type="NCBIfam" id="TIGR01346">
    <property type="entry name" value="isocit_lyase"/>
    <property type="match status" value="1"/>
</dbReference>
<dbReference type="NCBIfam" id="NF011645">
    <property type="entry name" value="PRK15063.1"/>
    <property type="match status" value="1"/>
</dbReference>
<dbReference type="GO" id="GO:0004451">
    <property type="term" value="F:isocitrate lyase activity"/>
    <property type="evidence" value="ECO:0007669"/>
    <property type="project" value="UniProtKB-UniRule"/>
</dbReference>
<dbReference type="OrthoDB" id="8629576at2"/>
<evidence type="ECO:0000256" key="6">
    <source>
        <dbReference type="ARBA" id="ARBA00022532"/>
    </source>
</evidence>
<keyword evidence="7 14" id="KW-0479">Metal-binding</keyword>
<dbReference type="InterPro" id="IPR006254">
    <property type="entry name" value="Isocitrate_lyase"/>
</dbReference>
<dbReference type="PROSITE" id="PS00161">
    <property type="entry name" value="ISOCITRATE_LYASE"/>
    <property type="match status" value="1"/>
</dbReference>
<name>A0A0R0D2T1_9GAMM</name>
<evidence type="ECO:0000256" key="4">
    <source>
        <dbReference type="ARBA" id="ARBA00017446"/>
    </source>
</evidence>
<sequence length="429" mass="46929">MTKLATAEQIQKDWDSNPRWKGITRNYTAADVVRLRGTVVVEHSIARLGAEKLWDYLQNEDFVNALGALTGNQAMQQVKAGLKAIYLSGWQVAADANLAGQMYPDQSLYPADSVPAVVKRINNSLLRADQLHHAEGNDDIDFLQPIVADAEAGFGGVLNAFELMKAMIEAGAAGVHFEDQLAAVKKCGHMGGKVLVPTREAVEKLNAARLAADISGVPTLLIARTDAEAADLLTSDVDDNDKPFTTGERTVEGFYKTHNGLDQAISRGLAYAPYADLIWCETGKPDLEFARKFAEAIHAKFPGKLLAYNCSPSFNWKKNLDDATIARFQKEIASYGYKFQFITLAGFHALNYSMFNLAHGYARRQMSAFVELQEAEFAAADKGFTAVKHQREVGTGYFDNVTQAIQQGQSSTTALTGSTEEEQFQAKVA</sequence>
<evidence type="ECO:0000256" key="9">
    <source>
        <dbReference type="ARBA" id="ARBA00023531"/>
    </source>
</evidence>
<dbReference type="SUPFAM" id="SSF51621">
    <property type="entry name" value="Phosphoenolpyruvate/pyruvate domain"/>
    <property type="match status" value="1"/>
</dbReference>
<dbReference type="EMBL" id="LDJL01000001">
    <property type="protein sequence ID" value="KRG71923.1"/>
    <property type="molecule type" value="Genomic_DNA"/>
</dbReference>
<keyword evidence="14" id="KW-0460">Magnesium</keyword>
<feature type="binding site" evidence="13">
    <location>
        <position position="224"/>
    </location>
    <ligand>
        <name>substrate</name>
    </ligand>
</feature>
<comment type="similarity">
    <text evidence="2">Belongs to the isocitrate lyase/PEP mutase superfamily. Isocitrate lyase family.</text>
</comment>
<comment type="catalytic activity">
    <reaction evidence="9">
        <text>D-threo-isocitrate = glyoxylate + succinate</text>
        <dbReference type="Rhea" id="RHEA:13245"/>
        <dbReference type="ChEBI" id="CHEBI:15562"/>
        <dbReference type="ChEBI" id="CHEBI:30031"/>
        <dbReference type="ChEBI" id="CHEBI:36655"/>
        <dbReference type="EC" id="4.1.3.1"/>
    </reaction>
</comment>
<dbReference type="GO" id="GO:0006099">
    <property type="term" value="P:tricarboxylic acid cycle"/>
    <property type="evidence" value="ECO:0007669"/>
    <property type="project" value="UniProtKB-UniRule"/>
</dbReference>
<feature type="active site" description="Proton acceptor" evidence="12">
    <location>
        <position position="187"/>
    </location>
</feature>
<dbReference type="RefSeq" id="WP_057656584.1">
    <property type="nucleotide sequence ID" value="NZ_LDJL01000001.1"/>
</dbReference>
<evidence type="ECO:0000256" key="11">
    <source>
        <dbReference type="NCBIfam" id="TIGR01346"/>
    </source>
</evidence>